<feature type="region of interest" description="Disordered" evidence="3">
    <location>
        <begin position="1004"/>
        <end position="1026"/>
    </location>
</feature>
<evidence type="ECO:0000256" key="2">
    <source>
        <dbReference type="RuleBase" id="RU367034"/>
    </source>
</evidence>
<dbReference type="Proteomes" id="UP001222027">
    <property type="component" value="Unassembled WGS sequence"/>
</dbReference>
<organism evidence="4 5">
    <name type="scientific">Ensete ventricosum</name>
    <name type="common">Abyssinian banana</name>
    <name type="synonym">Musa ensete</name>
    <dbReference type="NCBI Taxonomy" id="4639"/>
    <lineage>
        <taxon>Eukaryota</taxon>
        <taxon>Viridiplantae</taxon>
        <taxon>Streptophyta</taxon>
        <taxon>Embryophyta</taxon>
        <taxon>Tracheophyta</taxon>
        <taxon>Spermatophyta</taxon>
        <taxon>Magnoliopsida</taxon>
        <taxon>Liliopsida</taxon>
        <taxon>Zingiberales</taxon>
        <taxon>Musaceae</taxon>
        <taxon>Ensete</taxon>
    </lineage>
</organism>
<dbReference type="InterPro" id="IPR028288">
    <property type="entry name" value="SCAR/WAVE_fam"/>
</dbReference>
<gene>
    <name evidence="4" type="ORF">OPV22_030715</name>
</gene>
<dbReference type="PANTHER" id="PTHR12902">
    <property type="entry name" value="WASP-1"/>
    <property type="match status" value="1"/>
</dbReference>
<keyword evidence="2" id="KW-0009">Actin-binding</keyword>
<dbReference type="EMBL" id="JAQQAF010000009">
    <property type="protein sequence ID" value="KAJ8457789.1"/>
    <property type="molecule type" value="Genomic_DNA"/>
</dbReference>
<dbReference type="GO" id="GO:0003779">
    <property type="term" value="F:actin binding"/>
    <property type="evidence" value="ECO:0007669"/>
    <property type="project" value="UniProtKB-UniRule"/>
</dbReference>
<keyword evidence="2" id="KW-0963">Cytoplasm</keyword>
<dbReference type="Gene3D" id="1.20.5.340">
    <property type="match status" value="1"/>
</dbReference>
<evidence type="ECO:0000313" key="4">
    <source>
        <dbReference type="EMBL" id="KAJ8457789.1"/>
    </source>
</evidence>
<dbReference type="AlphaFoldDB" id="A0AAV8PMH6"/>
<dbReference type="GO" id="GO:0030036">
    <property type="term" value="P:actin cytoskeleton organization"/>
    <property type="evidence" value="ECO:0007669"/>
    <property type="project" value="UniProtKB-UniRule"/>
</dbReference>
<feature type="compositionally biased region" description="Basic residues" evidence="3">
    <location>
        <begin position="187"/>
        <end position="199"/>
    </location>
</feature>
<feature type="region of interest" description="Disordered" evidence="3">
    <location>
        <begin position="251"/>
        <end position="310"/>
    </location>
</feature>
<comment type="caution">
    <text evidence="4">The sequence shown here is derived from an EMBL/GenBank/DDBJ whole genome shotgun (WGS) entry which is preliminary data.</text>
</comment>
<dbReference type="GO" id="GO:0005856">
    <property type="term" value="C:cytoskeleton"/>
    <property type="evidence" value="ECO:0007669"/>
    <property type="project" value="UniProtKB-SubCell"/>
</dbReference>
<feature type="compositionally biased region" description="Basic and acidic residues" evidence="3">
    <location>
        <begin position="288"/>
        <end position="303"/>
    </location>
</feature>
<dbReference type="GO" id="GO:0071933">
    <property type="term" value="F:Arp2/3 complex binding"/>
    <property type="evidence" value="ECO:0007669"/>
    <property type="project" value="TreeGrafter"/>
</dbReference>
<dbReference type="GO" id="GO:0034237">
    <property type="term" value="F:protein kinase A regulatory subunit binding"/>
    <property type="evidence" value="ECO:0007669"/>
    <property type="project" value="TreeGrafter"/>
</dbReference>
<feature type="region of interest" description="Disordered" evidence="3">
    <location>
        <begin position="182"/>
        <end position="201"/>
    </location>
</feature>
<evidence type="ECO:0000256" key="3">
    <source>
        <dbReference type="SAM" id="MobiDB-lite"/>
    </source>
</evidence>
<comment type="function">
    <text evidence="2">Involved in regulation of actin and microtubule organization. Part of a WAVE complex that activates the Arp2/3 complex.</text>
</comment>
<reference evidence="4 5" key="1">
    <citation type="submission" date="2022-12" db="EMBL/GenBank/DDBJ databases">
        <title>Chromosome-scale assembly of the Ensete ventricosum genome.</title>
        <authorList>
            <person name="Dussert Y."/>
            <person name="Stocks J."/>
            <person name="Wendawek A."/>
            <person name="Woldeyes F."/>
            <person name="Nichols R.A."/>
            <person name="Borrell J.S."/>
        </authorList>
    </citation>
    <scope>NUCLEOTIDE SEQUENCE [LARGE SCALE GENOMIC DNA]</scope>
    <source>
        <strain evidence="5">cv. Maze</strain>
        <tissue evidence="4">Seeds</tissue>
    </source>
</reference>
<dbReference type="Gene3D" id="6.10.280.150">
    <property type="match status" value="2"/>
</dbReference>
<feature type="compositionally biased region" description="Polar residues" evidence="3">
    <location>
        <begin position="1004"/>
        <end position="1017"/>
    </location>
</feature>
<sequence length="1176" mass="131309">MPLVRLELRDDYGLGDPVLYRGGFRKEEPKAILDGVAVSGLVGILRQLGDVAKFAADVFHDLHEQMTATAVRGRQIMTRVQNIESTVPSIEKAFGKQTSYIHFSYVAGSDWLARIRDEQSSLVSTELPRFMMDSYEQCRDPPRLFLLDKFDHAGTGACLKRYSDPPYFKRVWTASQMENSENFQKEKKVHKTKRKGSRPRHGEVKHAVYLSHHDSSGIRFSSPSIDGQRFSAVKISSPDMRLNHEFLSRSTSFVSKTRENNAEQTSYVNPQGVPDDLDYSEVPNPNLHSKDSHLSVPVLHDEPSADGLDDVAQHDLPQEQSVPRSSSVTWDEKREIVKPTSPVSYNDILVDRVQDLENVISIQDSEPLQVNYKTENVEHAKIEASNQEDILCHIGKTSVPLSGVSHFDEVSSETDNYVDAPNTLDSESETEAECHTKSEVQTLSNFSSQGMEPRTEMRRFIAVQSSEPSDVEALNSSHSPLNQDVTPKSLCLSSLNGSEHVQSPYATEFVQKQKQTVVDDFCERNSPKISETKNHACECIDSVLSPTSGTYSSPTMMLAETSCEGSILKHDPLADVAGVPSIKLWTNGGLFIVEPSKPPELGAVNTQNAAFMQNEPTSVDANSQGKVAGEPINLDFSVQSNSTEDHFFARGYNTVQKFKGSPSCHDNQHVGNVKQDSHISAEPFLQRKFEHNSEDTDISNYASSDKLDVTRNNASSGAPLTDIYCTGSRQNGPSQCTVGISSSFSELAQRFIANTIHREASLSTPSGYINTEIRKPKGGISCLHDNREVSNEVASQRSYEQSTNDKVAHVPAKEPVSFTSYYHEQSSPPLEYMKLSLQPMNGLDNSKLKLDFSSGNLHENSEDAIFPSFQLHQGPVYNLPDVLCESDDDTFRRSYPYSSEELLSPRSYTSSEQWEQEGRSEYVDHELNDVPDRFQSSTTSISRPMGFEEMNHSSISKPDGLENFDAINDSSKVPTQSVSNMELPGLDFVLSVKNQQERKFPSFQESPANVEVQSTNELPPPPPLPPMQWRTFKPSIKLDDNDPNISSNVNHLDDLKPLRCPSQIKEQYLPGSPFVNRPISPHSDKIQDQLKLNWEKRSTCSVSHKEVDRREDLLDQIRNKSFNLRRAKISMPRDIPRPKTSITNANVAAILEKASDIRQAFVGSDEGGDDDNWTDA</sequence>
<evidence type="ECO:0000313" key="5">
    <source>
        <dbReference type="Proteomes" id="UP001222027"/>
    </source>
</evidence>
<dbReference type="GO" id="GO:2000601">
    <property type="term" value="P:positive regulation of Arp2/3 complex-mediated actin nucleation"/>
    <property type="evidence" value="ECO:0007669"/>
    <property type="project" value="TreeGrafter"/>
</dbReference>
<comment type="subcellular location">
    <subcellularLocation>
        <location evidence="2">Cytoplasm</location>
        <location evidence="2">Cytoskeleton</location>
    </subcellularLocation>
</comment>
<keyword evidence="5" id="KW-1185">Reference proteome</keyword>
<evidence type="ECO:0000256" key="1">
    <source>
        <dbReference type="ARBA" id="ARBA00006993"/>
    </source>
</evidence>
<comment type="similarity">
    <text evidence="1 2">Belongs to the SCAR/WAVE family.</text>
</comment>
<proteinExistence type="inferred from homology"/>
<keyword evidence="2" id="KW-0206">Cytoskeleton</keyword>
<dbReference type="PANTHER" id="PTHR12902:SF33">
    <property type="entry name" value="PROTEIN SCAR3"/>
    <property type="match status" value="1"/>
</dbReference>
<protein>
    <recommendedName>
        <fullName evidence="2">Protein SCAR</fullName>
    </recommendedName>
    <alternativeName>
        <fullName evidence="2">Protein WAVE</fullName>
    </alternativeName>
</protein>
<accession>A0AAV8PMH6</accession>
<name>A0AAV8PMH6_ENSVE</name>